<gene>
    <name evidence="6 8" type="primary">rnfG</name>
    <name evidence="8" type="ordered locus">CSE_12070</name>
</gene>
<evidence type="ECO:0000259" key="7">
    <source>
        <dbReference type="SMART" id="SM00900"/>
    </source>
</evidence>
<keyword evidence="6" id="KW-1278">Translocase</keyword>
<dbReference type="Pfam" id="PF04205">
    <property type="entry name" value="FMN_bind"/>
    <property type="match status" value="1"/>
</dbReference>
<comment type="cofactor">
    <cofactor evidence="6">
        <name>FMN</name>
        <dbReference type="ChEBI" id="CHEBI:58210"/>
    </cofactor>
</comment>
<dbReference type="GO" id="GO:0009055">
    <property type="term" value="F:electron transfer activity"/>
    <property type="evidence" value="ECO:0007669"/>
    <property type="project" value="InterPro"/>
</dbReference>
<evidence type="ECO:0000256" key="4">
    <source>
        <dbReference type="ARBA" id="ARBA00022643"/>
    </source>
</evidence>
<dbReference type="Proteomes" id="UP000004793">
    <property type="component" value="Chromosome"/>
</dbReference>
<evidence type="ECO:0000256" key="2">
    <source>
        <dbReference type="ARBA" id="ARBA00022553"/>
    </source>
</evidence>
<dbReference type="GO" id="GO:0022900">
    <property type="term" value="P:electron transport chain"/>
    <property type="evidence" value="ECO:0007669"/>
    <property type="project" value="UniProtKB-UniRule"/>
</dbReference>
<organism evidence="8 9">
    <name type="scientific">Caldisericum exile (strain DSM 21853 / NBRC 104410 / AZM16c01)</name>
    <dbReference type="NCBI Taxonomy" id="511051"/>
    <lineage>
        <taxon>Bacteria</taxon>
        <taxon>Pseudomonadati</taxon>
        <taxon>Caldisericota/Cryosericota group</taxon>
        <taxon>Caldisericota</taxon>
        <taxon>Caldisericia</taxon>
        <taxon>Caldisericales</taxon>
        <taxon>Caldisericaceae</taxon>
        <taxon>Caldisericum</taxon>
    </lineage>
</organism>
<comment type="subunit">
    <text evidence="6">The complex is composed of six subunits: RnfA, RnfB, RnfC, RnfD, RnfE and RnfG.</text>
</comment>
<accession>A0A7U6JFC5</accession>
<dbReference type="RefSeq" id="WP_014453729.1">
    <property type="nucleotide sequence ID" value="NC_017096.1"/>
</dbReference>
<dbReference type="InterPro" id="IPR007329">
    <property type="entry name" value="FMN-bd"/>
</dbReference>
<dbReference type="EMBL" id="AP012051">
    <property type="protein sequence ID" value="BAL81333.1"/>
    <property type="molecule type" value="Genomic_DNA"/>
</dbReference>
<comment type="similarity">
    <text evidence="6">Belongs to the RnfG family.</text>
</comment>
<keyword evidence="4 6" id="KW-0288">FMN</keyword>
<reference evidence="8 9" key="1">
    <citation type="submission" date="2011-01" db="EMBL/GenBank/DDBJ databases">
        <title>Whole genome sequence of Caldisericum exile AZM16c01.</title>
        <authorList>
            <person name="Narita-Yamada S."/>
            <person name="Kawakoshi A."/>
            <person name="Nakamura S."/>
            <person name="Sasagawa M."/>
            <person name="Fukada J."/>
            <person name="Sekine M."/>
            <person name="Kato Y."/>
            <person name="Fukai R."/>
            <person name="Sasaki K."/>
            <person name="Hanamaki A."/>
            <person name="Narita H."/>
            <person name="Konno Y."/>
            <person name="Mori K."/>
            <person name="Yamazaki S."/>
            <person name="Suzuki K."/>
            <person name="Fujita N."/>
        </authorList>
    </citation>
    <scope>NUCLEOTIDE SEQUENCE [LARGE SCALE GENOMIC DNA]</scope>
    <source>
        <strain evidence="9">DSM 21853 / NBRC 104410 / AZM16c01</strain>
    </source>
</reference>
<dbReference type="OrthoDB" id="9811080at2"/>
<name>A0A7U6JFC5_CALEA</name>
<comment type="function">
    <text evidence="6">Part of a membrane-bound complex that couples electron transfer with translocation of ions across the membrane.</text>
</comment>
<keyword evidence="1 6" id="KW-0813">Transport</keyword>
<keyword evidence="2 6" id="KW-0597">Phosphoprotein</keyword>
<dbReference type="PANTHER" id="PTHR36118">
    <property type="entry name" value="ION-TRANSLOCATING OXIDOREDUCTASE COMPLEX SUBUNIT G"/>
    <property type="match status" value="1"/>
</dbReference>
<keyword evidence="9" id="KW-1185">Reference proteome</keyword>
<dbReference type="PIRSF" id="PIRSF006091">
    <property type="entry name" value="E_trnsport_RnfG"/>
    <property type="match status" value="1"/>
</dbReference>
<evidence type="ECO:0000256" key="5">
    <source>
        <dbReference type="ARBA" id="ARBA00022982"/>
    </source>
</evidence>
<sequence>MKSIVKFAITLGLIAAITGFALAIVYKITKPIIAAQDAKALEQGLSEIFPGDYEFLKLDKPITAQDPSVQITECYLVKDKASGKPVGMVSRVTVPGSQAPIEMLVGVKSDGSVSGVKILKLNETAGLGANADNPKYYVDKKNKITFLGQFIDKNVIKDKLIPKQDVIAMTGATITSSAVSKGVKVAGEAMVAYLKEAGQ</sequence>
<dbReference type="GO" id="GO:0010181">
    <property type="term" value="F:FMN binding"/>
    <property type="evidence" value="ECO:0007669"/>
    <property type="project" value="InterPro"/>
</dbReference>
<evidence type="ECO:0000313" key="8">
    <source>
        <dbReference type="EMBL" id="BAL81333.1"/>
    </source>
</evidence>
<keyword evidence="6" id="KW-0997">Cell inner membrane</keyword>
<dbReference type="AlphaFoldDB" id="A0A7U6JFC5"/>
<evidence type="ECO:0000313" key="9">
    <source>
        <dbReference type="Proteomes" id="UP000004793"/>
    </source>
</evidence>
<keyword evidence="3 6" id="KW-0285">Flavoprotein</keyword>
<keyword evidence="5 6" id="KW-0249">Electron transport</keyword>
<dbReference type="PANTHER" id="PTHR36118:SF1">
    <property type="entry name" value="ION-TRANSLOCATING OXIDOREDUCTASE COMPLEX SUBUNIT G"/>
    <property type="match status" value="1"/>
</dbReference>
<keyword evidence="6" id="KW-0472">Membrane</keyword>
<dbReference type="InterPro" id="IPR010209">
    <property type="entry name" value="Ion_transpt_RnfG/RsxG"/>
</dbReference>
<keyword evidence="6" id="KW-1133">Transmembrane helix</keyword>
<dbReference type="HAMAP" id="MF_00479">
    <property type="entry name" value="RsxG_RnfG"/>
    <property type="match status" value="1"/>
</dbReference>
<protein>
    <recommendedName>
        <fullName evidence="6">Ion-translocating oxidoreductase complex subunit G</fullName>
        <ecNumber evidence="6">7.-.-.-</ecNumber>
    </recommendedName>
    <alternativeName>
        <fullName evidence="6">Rnf electron transport complex subunit G</fullName>
    </alternativeName>
</protein>
<keyword evidence="6" id="KW-0812">Transmembrane</keyword>
<keyword evidence="6" id="KW-1003">Cell membrane</keyword>
<proteinExistence type="inferred from homology"/>
<comment type="subcellular location">
    <subcellularLocation>
        <location evidence="6">Cell inner membrane</location>
        <topology evidence="6">Single-pass membrane protein</topology>
    </subcellularLocation>
</comment>
<dbReference type="SMART" id="SM00900">
    <property type="entry name" value="FMN_bind"/>
    <property type="match status" value="1"/>
</dbReference>
<dbReference type="EC" id="7.-.-.-" evidence="6"/>
<evidence type="ECO:0000256" key="1">
    <source>
        <dbReference type="ARBA" id="ARBA00022448"/>
    </source>
</evidence>
<dbReference type="KEGG" id="cex:CSE_12070"/>
<evidence type="ECO:0000256" key="6">
    <source>
        <dbReference type="HAMAP-Rule" id="MF_00479"/>
    </source>
</evidence>
<feature type="domain" description="FMN-binding" evidence="7">
    <location>
        <begin position="96"/>
        <end position="190"/>
    </location>
</feature>
<dbReference type="GO" id="GO:0005886">
    <property type="term" value="C:plasma membrane"/>
    <property type="evidence" value="ECO:0007669"/>
    <property type="project" value="UniProtKB-SubCell"/>
</dbReference>
<feature type="modified residue" description="FMN phosphoryl threonine" evidence="6">
    <location>
        <position position="173"/>
    </location>
</feature>
<evidence type="ECO:0000256" key="3">
    <source>
        <dbReference type="ARBA" id="ARBA00022630"/>
    </source>
</evidence>